<dbReference type="VEuPathDB" id="FungiDB:CHGG_03871"/>
<dbReference type="Proteomes" id="UP000001056">
    <property type="component" value="Unassembled WGS sequence"/>
</dbReference>
<evidence type="ECO:0000313" key="1">
    <source>
        <dbReference type="EMBL" id="EAQ87252.1"/>
    </source>
</evidence>
<dbReference type="RefSeq" id="XP_001223085.1">
    <property type="nucleotide sequence ID" value="XM_001223084.1"/>
</dbReference>
<accession>Q2H2X5</accession>
<proteinExistence type="predicted"/>
<evidence type="ECO:0000313" key="2">
    <source>
        <dbReference type="Proteomes" id="UP000001056"/>
    </source>
</evidence>
<dbReference type="EMBL" id="CH408032">
    <property type="protein sequence ID" value="EAQ87252.1"/>
    <property type="molecule type" value="Genomic_DNA"/>
</dbReference>
<reference evidence="2" key="1">
    <citation type="journal article" date="2015" name="Genome Announc.">
        <title>Draft genome sequence of the cellulolytic fungus Chaetomium globosum.</title>
        <authorList>
            <person name="Cuomo C.A."/>
            <person name="Untereiner W.A."/>
            <person name="Ma L.-J."/>
            <person name="Grabherr M."/>
            <person name="Birren B.W."/>
        </authorList>
    </citation>
    <scope>NUCLEOTIDE SEQUENCE [LARGE SCALE GENOMIC DNA]</scope>
    <source>
        <strain evidence="2">ATCC 6205 / CBS 148.51 / DSM 1962 / NBRC 6347 / NRRL 1970</strain>
    </source>
</reference>
<protein>
    <submittedName>
        <fullName evidence="1">Uncharacterized protein</fullName>
    </submittedName>
</protein>
<name>Q2H2X5_CHAGB</name>
<keyword evidence="2" id="KW-1185">Reference proteome</keyword>
<gene>
    <name evidence="1" type="ORF">CHGG_03871</name>
</gene>
<dbReference type="GeneID" id="4392010"/>
<organism evidence="1 2">
    <name type="scientific">Chaetomium globosum (strain ATCC 6205 / CBS 148.51 / DSM 1962 / NBRC 6347 / NRRL 1970)</name>
    <name type="common">Soil fungus</name>
    <dbReference type="NCBI Taxonomy" id="306901"/>
    <lineage>
        <taxon>Eukaryota</taxon>
        <taxon>Fungi</taxon>
        <taxon>Dikarya</taxon>
        <taxon>Ascomycota</taxon>
        <taxon>Pezizomycotina</taxon>
        <taxon>Sordariomycetes</taxon>
        <taxon>Sordariomycetidae</taxon>
        <taxon>Sordariales</taxon>
        <taxon>Chaetomiaceae</taxon>
        <taxon>Chaetomium</taxon>
    </lineage>
</organism>
<dbReference type="HOGENOM" id="CLU_2426815_0_0_1"/>
<dbReference type="AlphaFoldDB" id="Q2H2X5"/>
<sequence>MTHHAGASDEHALGEIKIRRTPVTINLYDSRLAHTATPGIKVEDGKVKITSRFSIPESGEELSSLPGLDVQPSGQETYNYMVPYRVVGEPE</sequence>
<dbReference type="InParanoid" id="Q2H2X5"/>